<proteinExistence type="predicted"/>
<dbReference type="AlphaFoldDB" id="A0A645F8J9"/>
<organism evidence="1">
    <name type="scientific">bioreactor metagenome</name>
    <dbReference type="NCBI Taxonomy" id="1076179"/>
    <lineage>
        <taxon>unclassified sequences</taxon>
        <taxon>metagenomes</taxon>
        <taxon>ecological metagenomes</taxon>
    </lineage>
</organism>
<reference evidence="1" key="1">
    <citation type="submission" date="2019-08" db="EMBL/GenBank/DDBJ databases">
        <authorList>
            <person name="Kucharzyk K."/>
            <person name="Murdoch R.W."/>
            <person name="Higgins S."/>
            <person name="Loffler F."/>
        </authorList>
    </citation>
    <scope>NUCLEOTIDE SEQUENCE</scope>
</reference>
<sequence>MVVSLVFEHQEPVLNLAVHRGGNVDGTGVDLLALVKVLQNAPLFQRLCPDGGYVHQRLGAEFCLFRTVDLFPGGEIPDISRFHPWVQNLHLVDVGGEGGVAAVV</sequence>
<gene>
    <name evidence="1" type="ORF">SDC9_156950</name>
</gene>
<accession>A0A645F8J9</accession>
<name>A0A645F8J9_9ZZZZ</name>
<dbReference type="EMBL" id="VSSQ01055787">
    <property type="protein sequence ID" value="MPN09659.1"/>
    <property type="molecule type" value="Genomic_DNA"/>
</dbReference>
<evidence type="ECO:0000313" key="1">
    <source>
        <dbReference type="EMBL" id="MPN09659.1"/>
    </source>
</evidence>
<protein>
    <submittedName>
        <fullName evidence="1">Uncharacterized protein</fullName>
    </submittedName>
</protein>
<comment type="caution">
    <text evidence="1">The sequence shown here is derived from an EMBL/GenBank/DDBJ whole genome shotgun (WGS) entry which is preliminary data.</text>
</comment>